<dbReference type="EMBL" id="JAVHJL010000007">
    <property type="protein sequence ID" value="KAK6499874.1"/>
    <property type="molecule type" value="Genomic_DNA"/>
</dbReference>
<dbReference type="Proteomes" id="UP001370758">
    <property type="component" value="Unassembled WGS sequence"/>
</dbReference>
<gene>
    <name evidence="2" type="ORF">TWF481_010231</name>
</gene>
<feature type="region of interest" description="Disordered" evidence="1">
    <location>
        <begin position="1"/>
        <end position="208"/>
    </location>
</feature>
<feature type="compositionally biased region" description="Polar residues" evidence="1">
    <location>
        <begin position="119"/>
        <end position="136"/>
    </location>
</feature>
<proteinExistence type="predicted"/>
<protein>
    <submittedName>
        <fullName evidence="2">Uncharacterized protein</fullName>
    </submittedName>
</protein>
<name>A0AAV9W052_9PEZI</name>
<feature type="region of interest" description="Disordered" evidence="1">
    <location>
        <begin position="220"/>
        <end position="265"/>
    </location>
</feature>
<comment type="caution">
    <text evidence="2">The sequence shown here is derived from an EMBL/GenBank/DDBJ whole genome shotgun (WGS) entry which is preliminary data.</text>
</comment>
<keyword evidence="3" id="KW-1185">Reference proteome</keyword>
<feature type="compositionally biased region" description="Acidic residues" evidence="1">
    <location>
        <begin position="73"/>
        <end position="96"/>
    </location>
</feature>
<feature type="compositionally biased region" description="Basic and acidic residues" evidence="1">
    <location>
        <begin position="1"/>
        <end position="22"/>
    </location>
</feature>
<feature type="compositionally biased region" description="Basic and acidic residues" evidence="1">
    <location>
        <begin position="36"/>
        <end position="45"/>
    </location>
</feature>
<feature type="compositionally biased region" description="Polar residues" evidence="1">
    <location>
        <begin position="144"/>
        <end position="155"/>
    </location>
</feature>
<dbReference type="AlphaFoldDB" id="A0AAV9W052"/>
<sequence>MQRPRYESYPRTRDRFTDHDPYYFRSRRTTPNLRSRALEDARGEEPPTVQLDEQVQSPKDDISHSQPGGQSESDYDGDDDYDYDDDEDDGDDDYDDYEKSKHKLPTNPPARADSDTDVGISSTSSPSQPKLQGNLRQNDKIGSSEESFDENQLQDLTIDGRKLLEAPAPAVPPIRPLTPQAHRRPAPVPPLSETRQFKPPRKTPSQESLLSCEREFLAAAAQTPPKRKHQKDTPKKPAPWGQGIPRHIPPSHPPDKGIKTKPNQEPQPYTFTLPICEAWVQSLTDGNIRFPEGSITHPPPSKESYLLRLFDLLIKISIPADNHYVFHCHDILESATIWLQEFQKLQNRYNPQLQSMNAQNPGTFTGSRPIFYGVEDPNPTKGERDFIAPHMRGVWTDERVEYNRAAFLTKIFEECPSTEGKLNMAVTICLMALYSKDQVAVITSLGELVKKTKESLFIPESWAGRSLCDSGYSRLVRITDDYFKFVYMRIRRLHQISPMYEYTSFENRHEILRPLSRAILKRDSKEDTITRKTPIHFKKMRSEQYLTLLKKCIIEGDINESRRELIRQTTKSTSTPPPPPPPRKKQEIPQLSCCMIFPRGRVDITKQLHGDHPHEDQLLWFLLTWYNPPSHPLLQKTLTTPQNALLTSPQITTAIQNFKLWLDPYDSDDSDTDPKPPRHKNPNFESIFRKTQIPPQEPPKSSSYKVYCQPFESHLTEGCFPIPTYGWEMYPHLSFFKARDSIPLPSPDLLALHRAISIAATESGAWGAGDEILAAEERKWQQCCKTLRPHYCLVNSMHFPDQKPWEGEGKEGDKKQKD</sequence>
<reference evidence="2 3" key="1">
    <citation type="submission" date="2023-08" db="EMBL/GenBank/DDBJ databases">
        <authorList>
            <person name="Palmer J.M."/>
        </authorList>
    </citation>
    <scope>NUCLEOTIDE SEQUENCE [LARGE SCALE GENOMIC DNA]</scope>
    <source>
        <strain evidence="2 3">TWF481</strain>
    </source>
</reference>
<evidence type="ECO:0000313" key="2">
    <source>
        <dbReference type="EMBL" id="KAK6499874.1"/>
    </source>
</evidence>
<accession>A0AAV9W052</accession>
<feature type="region of interest" description="Disordered" evidence="1">
    <location>
        <begin position="666"/>
        <end position="701"/>
    </location>
</feature>
<feature type="region of interest" description="Disordered" evidence="1">
    <location>
        <begin position="568"/>
        <end position="588"/>
    </location>
</feature>
<evidence type="ECO:0000256" key="1">
    <source>
        <dbReference type="SAM" id="MobiDB-lite"/>
    </source>
</evidence>
<evidence type="ECO:0000313" key="3">
    <source>
        <dbReference type="Proteomes" id="UP001370758"/>
    </source>
</evidence>
<organism evidence="2 3">
    <name type="scientific">Arthrobotrys musiformis</name>
    <dbReference type="NCBI Taxonomy" id="47236"/>
    <lineage>
        <taxon>Eukaryota</taxon>
        <taxon>Fungi</taxon>
        <taxon>Dikarya</taxon>
        <taxon>Ascomycota</taxon>
        <taxon>Pezizomycotina</taxon>
        <taxon>Orbiliomycetes</taxon>
        <taxon>Orbiliales</taxon>
        <taxon>Orbiliaceae</taxon>
        <taxon>Arthrobotrys</taxon>
    </lineage>
</organism>